<dbReference type="PRINTS" id="PR00077">
    <property type="entry name" value="GPDHDRGNASE"/>
</dbReference>
<feature type="domain" description="Glycerol-3-phosphate dehydrogenase NAD-dependent C-terminal" evidence="19">
    <location>
        <begin position="186"/>
        <end position="325"/>
    </location>
</feature>
<comment type="caution">
    <text evidence="13">Lacks conserved residue(s) required for the propagation of feature annotation.</text>
</comment>
<dbReference type="PANTHER" id="PTHR11728">
    <property type="entry name" value="GLYCEROL-3-PHOSPHATE DEHYDROGENASE"/>
    <property type="match status" value="1"/>
</dbReference>
<evidence type="ECO:0000256" key="4">
    <source>
        <dbReference type="ARBA" id="ARBA00023002"/>
    </source>
</evidence>
<evidence type="ECO:0000256" key="9">
    <source>
        <dbReference type="ARBA" id="ARBA00052716"/>
    </source>
</evidence>
<dbReference type="FunFam" id="1.10.1040.10:FF:000001">
    <property type="entry name" value="Glycerol-3-phosphate dehydrogenase [NAD(P)+]"/>
    <property type="match status" value="1"/>
</dbReference>
<evidence type="ECO:0000259" key="18">
    <source>
        <dbReference type="Pfam" id="PF01210"/>
    </source>
</evidence>
<evidence type="ECO:0000256" key="6">
    <source>
        <dbReference type="ARBA" id="ARBA00023098"/>
    </source>
</evidence>
<feature type="binding site" evidence="13">
    <location>
        <position position="40"/>
    </location>
    <ligand>
        <name>NADPH</name>
        <dbReference type="ChEBI" id="CHEBI:57783"/>
    </ligand>
</feature>
<evidence type="ECO:0000256" key="7">
    <source>
        <dbReference type="ARBA" id="ARBA00023209"/>
    </source>
</evidence>
<dbReference type="SUPFAM" id="SSF48179">
    <property type="entry name" value="6-phosphogluconate dehydrogenase C-terminal domain-like"/>
    <property type="match status" value="1"/>
</dbReference>
<reference evidence="21" key="1">
    <citation type="submission" date="2009-09" db="EMBL/GenBank/DDBJ databases">
        <title>The complete genome of Nakamurella multipartita DSM 44233.</title>
        <authorList>
            <consortium name="US DOE Joint Genome Institute (JGI-PGF)"/>
            <person name="Lucas S."/>
            <person name="Copeland A."/>
            <person name="Lapidus A."/>
            <person name="Glavina del Rio T."/>
            <person name="Dalin E."/>
            <person name="Tice H."/>
            <person name="Bruce D."/>
            <person name="Goodwin L."/>
            <person name="Pitluck S."/>
            <person name="Kyrpides N."/>
            <person name="Mavromatis K."/>
            <person name="Ivanova N."/>
            <person name="Ovchinnikova G."/>
            <person name="Sims D."/>
            <person name="Meincke L."/>
            <person name="Brettin T."/>
            <person name="Detter J.C."/>
            <person name="Han C."/>
            <person name="Larimer F."/>
            <person name="Land M."/>
            <person name="Hauser L."/>
            <person name="Markowitz V."/>
            <person name="Cheng J.-F."/>
            <person name="Hugenholtz P."/>
            <person name="Woyke T."/>
            <person name="Wu D."/>
            <person name="Klenk H.-P."/>
            <person name="Eisen J.A."/>
        </authorList>
    </citation>
    <scope>NUCLEOTIDE SEQUENCE [LARGE SCALE GENOMIC DNA]</scope>
    <source>
        <strain evidence="21">ATCC 700099 / DSM 44233 / CIP 104796 / JCM 9543 / NBRC 105858 / Y-104</strain>
    </source>
</reference>
<dbReference type="HOGENOM" id="CLU_033449_0_2_11"/>
<keyword evidence="13" id="KW-0963">Cytoplasm</keyword>
<feature type="binding site" evidence="13">
    <location>
        <position position="57"/>
    </location>
    <ligand>
        <name>NADPH</name>
        <dbReference type="ChEBI" id="CHEBI:57783"/>
    </ligand>
</feature>
<dbReference type="PIRSF" id="PIRSF000114">
    <property type="entry name" value="Glycerol-3-P_dh"/>
    <property type="match status" value="1"/>
</dbReference>
<dbReference type="eggNOG" id="COG0240">
    <property type="taxonomic scope" value="Bacteria"/>
</dbReference>
<feature type="binding site" evidence="13">
    <location>
        <position position="197"/>
    </location>
    <ligand>
        <name>sn-glycerol 3-phosphate</name>
        <dbReference type="ChEBI" id="CHEBI:57597"/>
    </ligand>
</feature>
<feature type="active site" description="Proton acceptor" evidence="13 14">
    <location>
        <position position="197"/>
    </location>
</feature>
<accession>C8XJV8</accession>
<comment type="catalytic activity">
    <reaction evidence="9">
        <text>sn-glycerol 3-phosphate + NADP(+) = dihydroxyacetone phosphate + NADPH + H(+)</text>
        <dbReference type="Rhea" id="RHEA:11096"/>
        <dbReference type="ChEBI" id="CHEBI:15378"/>
        <dbReference type="ChEBI" id="CHEBI:57597"/>
        <dbReference type="ChEBI" id="CHEBI:57642"/>
        <dbReference type="ChEBI" id="CHEBI:57783"/>
        <dbReference type="ChEBI" id="CHEBI:58349"/>
        <dbReference type="EC" id="1.1.1.94"/>
    </reaction>
    <physiologicalReaction direction="right-to-left" evidence="9">
        <dbReference type="Rhea" id="RHEA:11098"/>
    </physiologicalReaction>
</comment>
<gene>
    <name evidence="13" type="primary">gpsA</name>
    <name evidence="20" type="ordered locus">Namu_0208</name>
</gene>
<dbReference type="GO" id="GO:0141153">
    <property type="term" value="F:glycerol-3-phosphate dehydrogenase (NADP+) activity"/>
    <property type="evidence" value="ECO:0007669"/>
    <property type="project" value="RHEA"/>
</dbReference>
<dbReference type="InterPro" id="IPR006168">
    <property type="entry name" value="G3P_DH_NAD-dep"/>
</dbReference>
<feature type="binding site" evidence="13">
    <location>
        <position position="142"/>
    </location>
    <ligand>
        <name>sn-glycerol 3-phosphate</name>
        <dbReference type="ChEBI" id="CHEBI:57597"/>
    </ligand>
</feature>
<organism evidence="20 21">
    <name type="scientific">Nakamurella multipartita (strain ATCC 700099 / DSM 44233 / CIP 104796 / JCM 9543 / NBRC 105858 / Y-104)</name>
    <name type="common">Microsphaera multipartita</name>
    <dbReference type="NCBI Taxonomy" id="479431"/>
    <lineage>
        <taxon>Bacteria</taxon>
        <taxon>Bacillati</taxon>
        <taxon>Actinomycetota</taxon>
        <taxon>Actinomycetes</taxon>
        <taxon>Nakamurellales</taxon>
        <taxon>Nakamurellaceae</taxon>
        <taxon>Nakamurella</taxon>
    </lineage>
</organism>
<feature type="binding site" evidence="13">
    <location>
        <position position="260"/>
    </location>
    <ligand>
        <name>sn-glycerol 3-phosphate</name>
        <dbReference type="ChEBI" id="CHEBI:57597"/>
    </ligand>
</feature>
<proteinExistence type="inferred from homology"/>
<feature type="binding site" evidence="13">
    <location>
        <position position="285"/>
    </location>
    <ligand>
        <name>NADPH</name>
        <dbReference type="ChEBI" id="CHEBI:57783"/>
    </ligand>
</feature>
<dbReference type="InterPro" id="IPR013328">
    <property type="entry name" value="6PGD_dom2"/>
</dbReference>
<feature type="binding site" evidence="13">
    <location>
        <position position="114"/>
    </location>
    <ligand>
        <name>NADPH</name>
        <dbReference type="ChEBI" id="CHEBI:57783"/>
    </ligand>
</feature>
<dbReference type="Gene3D" id="1.10.1040.10">
    <property type="entry name" value="N-(1-d-carboxylethyl)-l-norvaline Dehydrogenase, domain 2"/>
    <property type="match status" value="1"/>
</dbReference>
<reference evidence="20 21" key="2">
    <citation type="journal article" date="2010" name="Stand. Genomic Sci.">
        <title>Complete genome sequence of Nakamurella multipartita type strain (Y-104).</title>
        <authorList>
            <person name="Tice H."/>
            <person name="Mayilraj S."/>
            <person name="Sims D."/>
            <person name="Lapidus A."/>
            <person name="Nolan M."/>
            <person name="Lucas S."/>
            <person name="Glavina Del Rio T."/>
            <person name="Copeland A."/>
            <person name="Cheng J.F."/>
            <person name="Meincke L."/>
            <person name="Bruce D."/>
            <person name="Goodwin L."/>
            <person name="Pitluck S."/>
            <person name="Ivanova N."/>
            <person name="Mavromatis K."/>
            <person name="Ovchinnikova G."/>
            <person name="Pati A."/>
            <person name="Chen A."/>
            <person name="Palaniappan K."/>
            <person name="Land M."/>
            <person name="Hauser L."/>
            <person name="Chang Y.J."/>
            <person name="Jeffries C.D."/>
            <person name="Detter J.C."/>
            <person name="Brettin T."/>
            <person name="Rohde M."/>
            <person name="Goker M."/>
            <person name="Bristow J."/>
            <person name="Eisen J.A."/>
            <person name="Markowitz V."/>
            <person name="Hugenholtz P."/>
            <person name="Kyrpides N.C."/>
            <person name="Klenk H.P."/>
            <person name="Chen F."/>
        </authorList>
    </citation>
    <scope>NUCLEOTIDE SEQUENCE [LARGE SCALE GENOMIC DNA]</scope>
    <source>
        <strain evidence="21">ATCC 700099 / DSM 44233 / CIP 104796 / JCM 9543 / NBRC 105858 / Y-104</strain>
    </source>
</reference>
<keyword evidence="7 13" id="KW-0594">Phospholipid biosynthesis</keyword>
<keyword evidence="21" id="KW-1185">Reference proteome</keyword>
<feature type="binding site" evidence="13">
    <location>
        <position position="261"/>
    </location>
    <ligand>
        <name>NADPH</name>
        <dbReference type="ChEBI" id="CHEBI:57783"/>
    </ligand>
</feature>
<evidence type="ECO:0000313" key="21">
    <source>
        <dbReference type="Proteomes" id="UP000002218"/>
    </source>
</evidence>
<keyword evidence="6 13" id="KW-0443">Lipid metabolism</keyword>
<feature type="domain" description="Glycerol-3-phosphate dehydrogenase NAD-dependent N-terminal" evidence="18">
    <location>
        <begin position="12"/>
        <end position="166"/>
    </location>
</feature>
<dbReference type="RefSeq" id="WP_012814116.1">
    <property type="nucleotide sequence ID" value="NC_013235.1"/>
</dbReference>
<dbReference type="Proteomes" id="UP000002218">
    <property type="component" value="Chromosome"/>
</dbReference>
<feature type="binding site" evidence="13">
    <location>
        <position position="250"/>
    </location>
    <ligand>
        <name>sn-glycerol 3-phosphate</name>
        <dbReference type="ChEBI" id="CHEBI:57597"/>
    </ligand>
</feature>
<comment type="catalytic activity">
    <reaction evidence="13">
        <text>sn-glycerol 3-phosphate + NAD(+) = dihydroxyacetone phosphate + NADH + H(+)</text>
        <dbReference type="Rhea" id="RHEA:11092"/>
        <dbReference type="ChEBI" id="CHEBI:15378"/>
        <dbReference type="ChEBI" id="CHEBI:57540"/>
        <dbReference type="ChEBI" id="CHEBI:57597"/>
        <dbReference type="ChEBI" id="CHEBI:57642"/>
        <dbReference type="ChEBI" id="CHEBI:57945"/>
        <dbReference type="EC" id="1.1.1.94"/>
    </reaction>
</comment>
<feature type="binding site" evidence="13">
    <location>
        <position position="20"/>
    </location>
    <ligand>
        <name>NADPH</name>
        <dbReference type="ChEBI" id="CHEBI:57783"/>
    </ligand>
</feature>
<sequence length="343" mass="36082">MTAVRALRRQPKVAVIGSGSWGTSVASIIARHSPTVIWGRSAEVVDQINTGHTNERYLPGYALTPSLTATTDLARAVEPADILIMAVPSHGFRGALDDLAPFLRPWAPVVSLVKGLEQGSRKRMTEIVDEVLPGHPAGVLAGPNIAREVAAGYAAAAVIAMPDQHLAAQLGELFRTKYFRIYSSSDVTGVEIAGSLKNVFAIAVGMGDGVGSGDNTRAMVITRSLREMTKLGTAVGGQSETMTGLAGMGDLVVTCTSKFSRNRHVGEEIGRGVPVPQILAGMKQVAEGVKTASVVMEMAAEYGVDMPIAREVDAVVNHGSTPERAYRGLLNEAPGHEVHGAGW</sequence>
<dbReference type="AlphaFoldDB" id="C8XJV8"/>
<keyword evidence="2 13" id="KW-0444">Lipid biosynthesis</keyword>
<dbReference type="GO" id="GO:0046167">
    <property type="term" value="P:glycerol-3-phosphate biosynthetic process"/>
    <property type="evidence" value="ECO:0007669"/>
    <property type="project" value="UniProtKB-UniRule"/>
</dbReference>
<dbReference type="SUPFAM" id="SSF51735">
    <property type="entry name" value="NAD(P)-binding Rossmann-fold domains"/>
    <property type="match status" value="1"/>
</dbReference>
<dbReference type="NCBIfam" id="NF000942">
    <property type="entry name" value="PRK00094.1-4"/>
    <property type="match status" value="1"/>
</dbReference>
<protein>
    <recommendedName>
        <fullName evidence="11 13">Glycerol-3-phosphate dehydrogenase [NAD(P)+]</fullName>
        <ecNumber evidence="10 13">1.1.1.94</ecNumber>
    </recommendedName>
    <alternativeName>
        <fullName evidence="13">NAD(P)(+)-dependent glycerol-3-phosphate dehydrogenase</fullName>
    </alternativeName>
    <alternativeName>
        <fullName evidence="12 13">NAD(P)H-dependent dihydroxyacetone-phosphate reductase</fullName>
    </alternativeName>
</protein>
<feature type="binding site" evidence="16">
    <location>
        <begin position="17"/>
        <end position="22"/>
    </location>
    <ligand>
        <name>NAD(+)</name>
        <dbReference type="ChEBI" id="CHEBI:57540"/>
    </ligand>
</feature>
<evidence type="ECO:0000259" key="19">
    <source>
        <dbReference type="Pfam" id="PF07479"/>
    </source>
</evidence>
<evidence type="ECO:0000256" key="5">
    <source>
        <dbReference type="ARBA" id="ARBA00023027"/>
    </source>
</evidence>
<keyword evidence="8 13" id="KW-1208">Phospholipid metabolism</keyword>
<dbReference type="InterPro" id="IPR036291">
    <property type="entry name" value="NAD(P)-bd_dom_sf"/>
</dbReference>
<name>C8XJV8_NAKMY</name>
<keyword evidence="13" id="KW-0547">Nucleotide-binding</keyword>
<comment type="subcellular location">
    <subcellularLocation>
        <location evidence="13">Cytoplasm</location>
    </subcellularLocation>
</comment>
<evidence type="ECO:0000313" key="20">
    <source>
        <dbReference type="EMBL" id="ACV76641.1"/>
    </source>
</evidence>
<feature type="binding site" evidence="13">
    <location>
        <position position="287"/>
    </location>
    <ligand>
        <name>NADPH</name>
        <dbReference type="ChEBI" id="CHEBI:57783"/>
    </ligand>
</feature>
<feature type="binding site" evidence="15">
    <location>
        <position position="114"/>
    </location>
    <ligand>
        <name>substrate</name>
    </ligand>
</feature>
<dbReference type="EMBL" id="CP001737">
    <property type="protein sequence ID" value="ACV76641.1"/>
    <property type="molecule type" value="Genomic_DNA"/>
</dbReference>
<feature type="binding site" evidence="13">
    <location>
        <position position="21"/>
    </location>
    <ligand>
        <name>NADPH</name>
        <dbReference type="ChEBI" id="CHEBI:57783"/>
    </ligand>
</feature>
<feature type="binding site" evidence="13">
    <location>
        <position position="262"/>
    </location>
    <ligand>
        <name>sn-glycerol 3-phosphate</name>
        <dbReference type="ChEBI" id="CHEBI:57597"/>
    </ligand>
</feature>
<comment type="function">
    <text evidence="13">Catalyzes the reduction of the glycolytic intermediate dihydroxyacetone phosphate (DHAP) to sn-glycerol 3-phosphate (G3P), the key precursor for phospholipid synthesis.</text>
</comment>
<feature type="binding site" evidence="16">
    <location>
        <position position="146"/>
    </location>
    <ligand>
        <name>NAD(+)</name>
        <dbReference type="ChEBI" id="CHEBI:57540"/>
    </ligand>
</feature>
<dbReference type="GO" id="GO:0008654">
    <property type="term" value="P:phospholipid biosynthetic process"/>
    <property type="evidence" value="ECO:0007669"/>
    <property type="project" value="UniProtKB-KW"/>
</dbReference>
<dbReference type="OrthoDB" id="9812273at2"/>
<dbReference type="UniPathway" id="UPA00940"/>
<dbReference type="Gene3D" id="3.40.50.720">
    <property type="entry name" value="NAD(P)-binding Rossmann-like Domain"/>
    <property type="match status" value="1"/>
</dbReference>
<dbReference type="GO" id="GO:0051287">
    <property type="term" value="F:NAD binding"/>
    <property type="evidence" value="ECO:0007669"/>
    <property type="project" value="InterPro"/>
</dbReference>
<feature type="binding site" evidence="13">
    <location>
        <position position="146"/>
    </location>
    <ligand>
        <name>NADPH</name>
        <dbReference type="ChEBI" id="CHEBI:57783"/>
    </ligand>
</feature>
<dbReference type="STRING" id="479431.Namu_0208"/>
<dbReference type="GO" id="GO:0005829">
    <property type="term" value="C:cytosol"/>
    <property type="evidence" value="ECO:0007669"/>
    <property type="project" value="TreeGrafter"/>
</dbReference>
<dbReference type="InterPro" id="IPR006109">
    <property type="entry name" value="G3P_DH_NAD-dep_C"/>
</dbReference>
<dbReference type="EC" id="1.1.1.94" evidence="10 13"/>
<dbReference type="NCBIfam" id="NF000940">
    <property type="entry name" value="PRK00094.1-2"/>
    <property type="match status" value="1"/>
</dbReference>
<dbReference type="NCBIfam" id="NF009098">
    <property type="entry name" value="PRK12439.1"/>
    <property type="match status" value="1"/>
</dbReference>
<evidence type="ECO:0000256" key="13">
    <source>
        <dbReference type="HAMAP-Rule" id="MF_00394"/>
    </source>
</evidence>
<keyword evidence="3 13" id="KW-0521">NADP</keyword>
<dbReference type="InterPro" id="IPR008927">
    <property type="entry name" value="6-PGluconate_DH-like_C_sf"/>
</dbReference>
<dbReference type="GO" id="GO:0046168">
    <property type="term" value="P:glycerol-3-phosphate catabolic process"/>
    <property type="evidence" value="ECO:0007669"/>
    <property type="project" value="InterPro"/>
</dbReference>
<evidence type="ECO:0000256" key="10">
    <source>
        <dbReference type="ARBA" id="ARBA00066687"/>
    </source>
</evidence>
<evidence type="ECO:0000256" key="1">
    <source>
        <dbReference type="ARBA" id="ARBA00011009"/>
    </source>
</evidence>
<evidence type="ECO:0000256" key="2">
    <source>
        <dbReference type="ARBA" id="ARBA00022516"/>
    </source>
</evidence>
<feature type="binding site" evidence="15">
    <location>
        <begin position="261"/>
        <end position="262"/>
    </location>
    <ligand>
        <name>substrate</name>
    </ligand>
</feature>
<dbReference type="GO" id="GO:0006650">
    <property type="term" value="P:glycerophospholipid metabolic process"/>
    <property type="evidence" value="ECO:0007669"/>
    <property type="project" value="UniProtKB-UniRule"/>
</dbReference>
<dbReference type="PANTHER" id="PTHR11728:SF1">
    <property type="entry name" value="GLYCEROL-3-PHOSPHATE DEHYDROGENASE [NAD(+)] 2, CHLOROPLASTIC"/>
    <property type="match status" value="1"/>
</dbReference>
<dbReference type="Pfam" id="PF07479">
    <property type="entry name" value="NAD_Gly3P_dh_C"/>
    <property type="match status" value="1"/>
</dbReference>
<dbReference type="InterPro" id="IPR011128">
    <property type="entry name" value="G3P_DH_NAD-dep_N"/>
</dbReference>
<evidence type="ECO:0000256" key="11">
    <source>
        <dbReference type="ARBA" id="ARBA00069372"/>
    </source>
</evidence>
<evidence type="ECO:0000256" key="12">
    <source>
        <dbReference type="ARBA" id="ARBA00080511"/>
    </source>
</evidence>
<dbReference type="FunFam" id="3.40.50.720:FF:000019">
    <property type="entry name" value="Glycerol-3-phosphate dehydrogenase [NAD(P)+]"/>
    <property type="match status" value="1"/>
</dbReference>
<comment type="pathway">
    <text evidence="13">Membrane lipid metabolism; glycerophospholipid metabolism.</text>
</comment>
<evidence type="ECO:0000256" key="3">
    <source>
        <dbReference type="ARBA" id="ARBA00022857"/>
    </source>
</evidence>
<dbReference type="KEGG" id="nml:Namu_0208"/>
<feature type="binding site" evidence="13">
    <location>
        <position position="114"/>
    </location>
    <ligand>
        <name>sn-glycerol 3-phosphate</name>
        <dbReference type="ChEBI" id="CHEBI:57597"/>
    </ligand>
</feature>
<evidence type="ECO:0000256" key="17">
    <source>
        <dbReference type="RuleBase" id="RU000437"/>
    </source>
</evidence>
<dbReference type="Pfam" id="PF01210">
    <property type="entry name" value="NAD_Gly3P_dh_N"/>
    <property type="match status" value="1"/>
</dbReference>
<keyword evidence="4 13" id="KW-0560">Oxidoreductase</keyword>
<evidence type="ECO:0000256" key="8">
    <source>
        <dbReference type="ARBA" id="ARBA00023264"/>
    </source>
</evidence>
<dbReference type="FunCoup" id="C8XJV8">
    <property type="interactions" value="164"/>
</dbReference>
<keyword evidence="5 13" id="KW-0520">NAD</keyword>
<evidence type="ECO:0000256" key="14">
    <source>
        <dbReference type="PIRSR" id="PIRSR000114-1"/>
    </source>
</evidence>
<comment type="similarity">
    <text evidence="1 13 17">Belongs to the NAD-dependent glycerol-3-phosphate dehydrogenase family.</text>
</comment>
<feature type="binding site" evidence="13">
    <location>
        <position position="261"/>
    </location>
    <ligand>
        <name>sn-glycerol 3-phosphate</name>
        <dbReference type="ChEBI" id="CHEBI:57597"/>
    </ligand>
</feature>
<dbReference type="InParanoid" id="C8XJV8"/>
<dbReference type="HAMAP" id="MF_00394">
    <property type="entry name" value="NAD_Glyc3P_dehydrog"/>
    <property type="match status" value="1"/>
</dbReference>
<evidence type="ECO:0000256" key="15">
    <source>
        <dbReference type="PIRSR" id="PIRSR000114-2"/>
    </source>
</evidence>
<dbReference type="GO" id="GO:0005975">
    <property type="term" value="P:carbohydrate metabolic process"/>
    <property type="evidence" value="ECO:0007669"/>
    <property type="project" value="InterPro"/>
</dbReference>
<feature type="binding site" evidence="16">
    <location>
        <position position="261"/>
    </location>
    <ligand>
        <name>NAD(+)</name>
        <dbReference type="ChEBI" id="CHEBI:57540"/>
    </ligand>
</feature>
<dbReference type="GO" id="GO:0141152">
    <property type="term" value="F:glycerol-3-phosphate dehydrogenase (NAD+) activity"/>
    <property type="evidence" value="ECO:0007669"/>
    <property type="project" value="RHEA"/>
</dbReference>
<evidence type="ECO:0000256" key="16">
    <source>
        <dbReference type="PIRSR" id="PIRSR000114-3"/>
    </source>
</evidence>